<gene>
    <name evidence="1" type="ORF">PILCRDRAFT_816133</name>
</gene>
<dbReference type="InParanoid" id="A0A0C3G6C8"/>
<reference evidence="1 2" key="1">
    <citation type="submission" date="2014-04" db="EMBL/GenBank/DDBJ databases">
        <authorList>
            <consortium name="DOE Joint Genome Institute"/>
            <person name="Kuo A."/>
            <person name="Tarkka M."/>
            <person name="Buscot F."/>
            <person name="Kohler A."/>
            <person name="Nagy L.G."/>
            <person name="Floudas D."/>
            <person name="Copeland A."/>
            <person name="Barry K.W."/>
            <person name="Cichocki N."/>
            <person name="Veneault-Fourrey C."/>
            <person name="LaButti K."/>
            <person name="Lindquist E.A."/>
            <person name="Lipzen A."/>
            <person name="Lundell T."/>
            <person name="Morin E."/>
            <person name="Murat C."/>
            <person name="Sun H."/>
            <person name="Tunlid A."/>
            <person name="Henrissat B."/>
            <person name="Grigoriev I.V."/>
            <person name="Hibbett D.S."/>
            <person name="Martin F."/>
            <person name="Nordberg H.P."/>
            <person name="Cantor M.N."/>
            <person name="Hua S.X."/>
        </authorList>
    </citation>
    <scope>NUCLEOTIDE SEQUENCE [LARGE SCALE GENOMIC DNA]</scope>
    <source>
        <strain evidence="1 2">F 1598</strain>
    </source>
</reference>
<organism evidence="1 2">
    <name type="scientific">Piloderma croceum (strain F 1598)</name>
    <dbReference type="NCBI Taxonomy" id="765440"/>
    <lineage>
        <taxon>Eukaryota</taxon>
        <taxon>Fungi</taxon>
        <taxon>Dikarya</taxon>
        <taxon>Basidiomycota</taxon>
        <taxon>Agaricomycotina</taxon>
        <taxon>Agaricomycetes</taxon>
        <taxon>Agaricomycetidae</taxon>
        <taxon>Atheliales</taxon>
        <taxon>Atheliaceae</taxon>
        <taxon>Piloderma</taxon>
    </lineage>
</organism>
<dbReference type="EMBL" id="KN832982">
    <property type="protein sequence ID" value="KIM86206.1"/>
    <property type="molecule type" value="Genomic_DNA"/>
</dbReference>
<evidence type="ECO:0000313" key="1">
    <source>
        <dbReference type="EMBL" id="KIM86206.1"/>
    </source>
</evidence>
<evidence type="ECO:0000313" key="2">
    <source>
        <dbReference type="Proteomes" id="UP000054166"/>
    </source>
</evidence>
<accession>A0A0C3G6C8</accession>
<protein>
    <submittedName>
        <fullName evidence="1">Uncharacterized protein</fullName>
    </submittedName>
</protein>
<dbReference type="HOGENOM" id="CLU_2498651_0_0_1"/>
<name>A0A0C3G6C8_PILCF</name>
<proteinExistence type="predicted"/>
<dbReference type="Proteomes" id="UP000054166">
    <property type="component" value="Unassembled WGS sequence"/>
</dbReference>
<reference evidence="2" key="2">
    <citation type="submission" date="2015-01" db="EMBL/GenBank/DDBJ databases">
        <title>Evolutionary Origins and Diversification of the Mycorrhizal Mutualists.</title>
        <authorList>
            <consortium name="DOE Joint Genome Institute"/>
            <consortium name="Mycorrhizal Genomics Consortium"/>
            <person name="Kohler A."/>
            <person name="Kuo A."/>
            <person name="Nagy L.G."/>
            <person name="Floudas D."/>
            <person name="Copeland A."/>
            <person name="Barry K.W."/>
            <person name="Cichocki N."/>
            <person name="Veneault-Fourrey C."/>
            <person name="LaButti K."/>
            <person name="Lindquist E.A."/>
            <person name="Lipzen A."/>
            <person name="Lundell T."/>
            <person name="Morin E."/>
            <person name="Murat C."/>
            <person name="Riley R."/>
            <person name="Ohm R."/>
            <person name="Sun H."/>
            <person name="Tunlid A."/>
            <person name="Henrissat B."/>
            <person name="Grigoriev I.V."/>
            <person name="Hibbett D.S."/>
            <person name="Martin F."/>
        </authorList>
    </citation>
    <scope>NUCLEOTIDE SEQUENCE [LARGE SCALE GENOMIC DNA]</scope>
    <source>
        <strain evidence="2">F 1598</strain>
    </source>
</reference>
<keyword evidence="2" id="KW-1185">Reference proteome</keyword>
<sequence length="86" mass="9986">MNPLGTFPVKATAYDLCENNSQKRCLGTKVGKENRLSKQPKMEFEMGQLDVLGIHCLVISEGEIVRWMAYMRIGRRRTQRGWLSRR</sequence>
<dbReference type="AlphaFoldDB" id="A0A0C3G6C8"/>